<evidence type="ECO:0000256" key="8">
    <source>
        <dbReference type="ARBA" id="ARBA00023136"/>
    </source>
</evidence>
<dbReference type="GO" id="GO:0015774">
    <property type="term" value="P:polysaccharide transport"/>
    <property type="evidence" value="ECO:0007669"/>
    <property type="project" value="UniProtKB-KW"/>
</dbReference>
<dbReference type="Proteomes" id="UP000317093">
    <property type="component" value="Chromosome"/>
</dbReference>
<dbReference type="RefSeq" id="WP_419193086.1">
    <property type="nucleotide sequence ID" value="NZ_CP036279.1"/>
</dbReference>
<keyword evidence="7" id="KW-0625">Polysaccharide transport</keyword>
<reference evidence="11 12" key="1">
    <citation type="submission" date="2019-02" db="EMBL/GenBank/DDBJ databases">
        <title>Deep-cultivation of Planctomycetes and their phenomic and genomic characterization uncovers novel biology.</title>
        <authorList>
            <person name="Wiegand S."/>
            <person name="Jogler M."/>
            <person name="Boedeker C."/>
            <person name="Pinto D."/>
            <person name="Vollmers J."/>
            <person name="Rivas-Marin E."/>
            <person name="Kohn T."/>
            <person name="Peeters S.H."/>
            <person name="Heuer A."/>
            <person name="Rast P."/>
            <person name="Oberbeckmann S."/>
            <person name="Bunk B."/>
            <person name="Jeske O."/>
            <person name="Meyerdierks A."/>
            <person name="Storesund J.E."/>
            <person name="Kallscheuer N."/>
            <person name="Luecker S."/>
            <person name="Lage O.M."/>
            <person name="Pohl T."/>
            <person name="Merkel B.J."/>
            <person name="Hornburger P."/>
            <person name="Mueller R.-W."/>
            <person name="Bruemmer F."/>
            <person name="Labrenz M."/>
            <person name="Spormann A.M."/>
            <person name="Op den Camp H."/>
            <person name="Overmann J."/>
            <person name="Amann R."/>
            <person name="Jetten M.S.M."/>
            <person name="Mascher T."/>
            <person name="Medema M.H."/>
            <person name="Devos D.P."/>
            <person name="Kaster A.-K."/>
            <person name="Ovreas L."/>
            <person name="Rohde M."/>
            <person name="Galperin M.Y."/>
            <person name="Jogler C."/>
        </authorList>
    </citation>
    <scope>NUCLEOTIDE SEQUENCE [LARGE SCALE GENOMIC DNA]</scope>
    <source>
        <strain evidence="11 12">Pan216</strain>
    </source>
</reference>
<gene>
    <name evidence="11" type="ORF">Pan216_58200</name>
</gene>
<evidence type="ECO:0000256" key="1">
    <source>
        <dbReference type="ARBA" id="ARBA00004651"/>
    </source>
</evidence>
<evidence type="ECO:0000256" key="2">
    <source>
        <dbReference type="ARBA" id="ARBA00007783"/>
    </source>
</evidence>
<dbReference type="GO" id="GO:0015920">
    <property type="term" value="P:lipopolysaccharide transport"/>
    <property type="evidence" value="ECO:0007669"/>
    <property type="project" value="TreeGrafter"/>
</dbReference>
<feature type="domain" description="ABC transmembrane type-2" evidence="10">
    <location>
        <begin position="32"/>
        <end position="252"/>
    </location>
</feature>
<dbReference type="InterPro" id="IPR013525">
    <property type="entry name" value="ABC2_TM"/>
</dbReference>
<comment type="similarity">
    <text evidence="2 9">Belongs to the ABC-2 integral membrane protein family.</text>
</comment>
<evidence type="ECO:0000256" key="5">
    <source>
        <dbReference type="ARBA" id="ARBA00022692"/>
    </source>
</evidence>
<keyword evidence="4 9" id="KW-1003">Cell membrane</keyword>
<feature type="transmembrane region" description="Helical" evidence="9">
    <location>
        <begin position="228"/>
        <end position="250"/>
    </location>
</feature>
<dbReference type="KEGG" id="knv:Pan216_58200"/>
<dbReference type="GO" id="GO:0005886">
    <property type="term" value="C:plasma membrane"/>
    <property type="evidence" value="ECO:0007669"/>
    <property type="project" value="UniProtKB-SubCell"/>
</dbReference>
<keyword evidence="12" id="KW-1185">Reference proteome</keyword>
<feature type="transmembrane region" description="Helical" evidence="9">
    <location>
        <begin position="110"/>
        <end position="131"/>
    </location>
</feature>
<evidence type="ECO:0000259" key="10">
    <source>
        <dbReference type="PROSITE" id="PS51012"/>
    </source>
</evidence>
<name>A0A518BD77_9BACT</name>
<evidence type="ECO:0000256" key="6">
    <source>
        <dbReference type="ARBA" id="ARBA00022989"/>
    </source>
</evidence>
<keyword evidence="3 9" id="KW-0813">Transport</keyword>
<protein>
    <recommendedName>
        <fullName evidence="9">Transport permease protein</fullName>
    </recommendedName>
</protein>
<dbReference type="EMBL" id="CP036279">
    <property type="protein sequence ID" value="QDU64926.1"/>
    <property type="molecule type" value="Genomic_DNA"/>
</dbReference>
<feature type="transmembrane region" description="Helical" evidence="9">
    <location>
        <begin position="199"/>
        <end position="216"/>
    </location>
</feature>
<keyword evidence="7" id="KW-0762">Sugar transport</keyword>
<organism evidence="11 12">
    <name type="scientific">Kolteria novifilia</name>
    <dbReference type="NCBI Taxonomy" id="2527975"/>
    <lineage>
        <taxon>Bacteria</taxon>
        <taxon>Pseudomonadati</taxon>
        <taxon>Planctomycetota</taxon>
        <taxon>Planctomycetia</taxon>
        <taxon>Kolteriales</taxon>
        <taxon>Kolteriaceae</taxon>
        <taxon>Kolteria</taxon>
    </lineage>
</organism>
<feature type="transmembrane region" description="Helical" evidence="9">
    <location>
        <begin position="65"/>
        <end position="89"/>
    </location>
</feature>
<dbReference type="PANTHER" id="PTHR30413:SF10">
    <property type="entry name" value="CAPSULE POLYSACCHARIDE EXPORT INNER-MEMBRANE PROTEIN CTRC"/>
    <property type="match status" value="1"/>
</dbReference>
<keyword evidence="6 9" id="KW-1133">Transmembrane helix</keyword>
<keyword evidence="5 9" id="KW-0812">Transmembrane</keyword>
<dbReference type="PROSITE" id="PS51012">
    <property type="entry name" value="ABC_TM2"/>
    <property type="match status" value="1"/>
</dbReference>
<dbReference type="AlphaFoldDB" id="A0A518BD77"/>
<dbReference type="Pfam" id="PF01061">
    <property type="entry name" value="ABC2_membrane"/>
    <property type="match status" value="1"/>
</dbReference>
<dbReference type="PANTHER" id="PTHR30413">
    <property type="entry name" value="INNER MEMBRANE TRANSPORT PERMEASE"/>
    <property type="match status" value="1"/>
</dbReference>
<sequence length="260" mass="29166">MQQYISDIWKLRYFWFSLVQIDLRNRYRRSVLGLGWSLLQPIAFSVVICAVFHTVFHQDIRDFGPFLICGLSCWNFIAAVTLQGSLSFFQGEHYIRQLPTPMAIYPLRTVLAAAVHFLLALGIAIVAAFLLRGLPNPWALFSLLPSVFLLLLLGWAIATLAGLMSLQFMDTQHLAEVGLQLVFYASPIIYPPDLARGRALQWVFSYNPVAIFLSLIREPIMDGTVPSMATYGSAVLIVATMTALAMAALARMEKKVVFYL</sequence>
<evidence type="ECO:0000256" key="9">
    <source>
        <dbReference type="RuleBase" id="RU361157"/>
    </source>
</evidence>
<evidence type="ECO:0000313" key="12">
    <source>
        <dbReference type="Proteomes" id="UP000317093"/>
    </source>
</evidence>
<proteinExistence type="inferred from homology"/>
<accession>A0A518BD77</accession>
<comment type="subcellular location">
    <subcellularLocation>
        <location evidence="1 9">Cell membrane</location>
        <topology evidence="1 9">Multi-pass membrane protein</topology>
    </subcellularLocation>
</comment>
<dbReference type="GO" id="GO:0140359">
    <property type="term" value="F:ABC-type transporter activity"/>
    <property type="evidence" value="ECO:0007669"/>
    <property type="project" value="InterPro"/>
</dbReference>
<feature type="transmembrane region" description="Helical" evidence="9">
    <location>
        <begin position="31"/>
        <end position="53"/>
    </location>
</feature>
<dbReference type="InterPro" id="IPR047817">
    <property type="entry name" value="ABC2_TM_bact-type"/>
</dbReference>
<evidence type="ECO:0000256" key="4">
    <source>
        <dbReference type="ARBA" id="ARBA00022475"/>
    </source>
</evidence>
<evidence type="ECO:0000256" key="7">
    <source>
        <dbReference type="ARBA" id="ARBA00023047"/>
    </source>
</evidence>
<evidence type="ECO:0000256" key="3">
    <source>
        <dbReference type="ARBA" id="ARBA00022448"/>
    </source>
</evidence>
<keyword evidence="8 9" id="KW-0472">Membrane</keyword>
<feature type="transmembrane region" description="Helical" evidence="9">
    <location>
        <begin position="143"/>
        <end position="163"/>
    </location>
</feature>
<evidence type="ECO:0000313" key="11">
    <source>
        <dbReference type="EMBL" id="QDU64926.1"/>
    </source>
</evidence>